<evidence type="ECO:0000313" key="1">
    <source>
        <dbReference type="EMBL" id="XAG68951.1"/>
    </source>
</evidence>
<gene>
    <name evidence="1" type="ORF">MRM75_20510</name>
</gene>
<dbReference type="AlphaFoldDB" id="A0AAU6U4L4"/>
<accession>A0AAU6U4L4</accession>
<protein>
    <submittedName>
        <fullName evidence="1">Uncharacterized protein</fullName>
    </submittedName>
</protein>
<sequence>MNYYKLGINSESKKWKGYMNPSSFLTDGKGNELSDAKLSMLQEEFSGDLYFDVLKNGNPPPVVSIGSRHLAFNNDVFCMSDINACGIQAIPLINRVFNLEYIFMHILNYVDCVDWGHSKVDLWPQDYVPEAWESKRGRFFIEPVVHKDKIPKHLDVFRLCEWGGAFNIVVSESFKNKLCSIKFDHTFLDFKALSLK</sequence>
<proteinExistence type="predicted"/>
<organism evidence="1">
    <name type="scientific">bacterium 19CA06SA08-2</name>
    <dbReference type="NCBI Taxonomy" id="2920658"/>
    <lineage>
        <taxon>Bacteria</taxon>
    </lineage>
</organism>
<reference evidence="1" key="1">
    <citation type="submission" date="2022-03" db="EMBL/GenBank/DDBJ databases">
        <title>Sea Food Isolates.</title>
        <authorList>
            <person name="Li c."/>
        </authorList>
    </citation>
    <scope>NUCLEOTIDE SEQUENCE</scope>
    <source>
        <strain evidence="1">19CA06SA08-2</strain>
    </source>
</reference>
<dbReference type="EMBL" id="CP095353">
    <property type="protein sequence ID" value="XAG68951.1"/>
    <property type="molecule type" value="Genomic_DNA"/>
</dbReference>
<name>A0AAU6U4L4_UNCXX</name>